<dbReference type="Proteomes" id="UP000323866">
    <property type="component" value="Unassembled WGS sequence"/>
</dbReference>
<protein>
    <submittedName>
        <fullName evidence="2">Uncharacterized protein</fullName>
    </submittedName>
</protein>
<organism evidence="2 4">
    <name type="scientific">Rufibacter glacialis</name>
    <dbReference type="NCBI Taxonomy" id="1259555"/>
    <lineage>
        <taxon>Bacteria</taxon>
        <taxon>Pseudomonadati</taxon>
        <taxon>Bacteroidota</taxon>
        <taxon>Cytophagia</taxon>
        <taxon>Cytophagales</taxon>
        <taxon>Hymenobacteraceae</taxon>
        <taxon>Rufibacter</taxon>
    </lineage>
</organism>
<dbReference type="RefSeq" id="WP_149097782.1">
    <property type="nucleotide sequence ID" value="NZ_BMMG01000002.1"/>
</dbReference>
<proteinExistence type="predicted"/>
<evidence type="ECO:0000313" key="2">
    <source>
        <dbReference type="EMBL" id="KAA6435591.1"/>
    </source>
</evidence>
<evidence type="ECO:0000313" key="3">
    <source>
        <dbReference type="EMBL" id="MFA1769971.1"/>
    </source>
</evidence>
<reference evidence="2 4" key="2">
    <citation type="submission" date="2019-09" db="EMBL/GenBank/DDBJ databases">
        <title>A bacterium isolated from glacier soil.</title>
        <authorList>
            <person name="Liu Q."/>
        </authorList>
    </citation>
    <scope>NUCLEOTIDE SEQUENCE [LARGE SCALE GENOMIC DNA]</scope>
    <source>
        <strain evidence="2 4">MDT1-10-3</strain>
    </source>
</reference>
<feature type="region of interest" description="Disordered" evidence="1">
    <location>
        <begin position="55"/>
        <end position="79"/>
    </location>
</feature>
<keyword evidence="5" id="KW-1185">Reference proteome</keyword>
<sequence length="180" mass="20296">MKNALLLLLIAVLLFLAIFFYWKQSQAESQLVMANEKINSLEQQVLRFTQPAPIDSLRPTQSVQPPLQSPDSVEKVPLPESTTFEEEVGSLSDSDIQRLKRKGLKNPEADLMNDLMRKQKTLLTTPGTMGGTMAIQDVRILNDRHALAYFEDGHNGGYLLLRYAVNNGAITWTRLDSYTM</sequence>
<comment type="caution">
    <text evidence="2">The sequence shown here is derived from an EMBL/GenBank/DDBJ whole genome shotgun (WGS) entry which is preliminary data.</text>
</comment>
<dbReference type="EMBL" id="JBGOGF010000001">
    <property type="protein sequence ID" value="MFA1769971.1"/>
    <property type="molecule type" value="Genomic_DNA"/>
</dbReference>
<gene>
    <name evidence="3" type="ORF">ACD591_01615</name>
    <name evidence="2" type="ORF">FOE74_06515</name>
</gene>
<reference evidence="3 5" key="3">
    <citation type="submission" date="2024-08" db="EMBL/GenBank/DDBJ databases">
        <authorList>
            <person name="Wei W."/>
        </authorList>
    </citation>
    <scope>NUCLEOTIDE SEQUENCE [LARGE SCALE GENOMIC DNA]</scope>
    <source>
        <strain evidence="3 5">XU2</strain>
    </source>
</reference>
<dbReference type="AlphaFoldDB" id="A0A5M8QKA9"/>
<dbReference type="Proteomes" id="UP001570846">
    <property type="component" value="Unassembled WGS sequence"/>
</dbReference>
<name>A0A5M8QKA9_9BACT</name>
<evidence type="ECO:0000256" key="1">
    <source>
        <dbReference type="SAM" id="MobiDB-lite"/>
    </source>
</evidence>
<accession>A0A5M8QKA9</accession>
<evidence type="ECO:0000313" key="4">
    <source>
        <dbReference type="Proteomes" id="UP000323866"/>
    </source>
</evidence>
<reference evidence="2 4" key="1">
    <citation type="submission" date="2019-07" db="EMBL/GenBank/DDBJ databases">
        <authorList>
            <person name="Qu J.-H."/>
        </authorList>
    </citation>
    <scope>NUCLEOTIDE SEQUENCE [LARGE SCALE GENOMIC DNA]</scope>
    <source>
        <strain evidence="2 4">MDT1-10-3</strain>
    </source>
</reference>
<dbReference type="EMBL" id="VKKZ01000019">
    <property type="protein sequence ID" value="KAA6435591.1"/>
    <property type="molecule type" value="Genomic_DNA"/>
</dbReference>
<dbReference type="OrthoDB" id="852102at2"/>
<feature type="compositionally biased region" description="Polar residues" evidence="1">
    <location>
        <begin position="58"/>
        <end position="71"/>
    </location>
</feature>
<evidence type="ECO:0000313" key="5">
    <source>
        <dbReference type="Proteomes" id="UP001570846"/>
    </source>
</evidence>